<dbReference type="NCBIfam" id="TIGR00254">
    <property type="entry name" value="GGDEF"/>
    <property type="match status" value="1"/>
</dbReference>
<dbReference type="InterPro" id="IPR029787">
    <property type="entry name" value="Nucleotide_cyclase"/>
</dbReference>
<dbReference type="InterPro" id="IPR035965">
    <property type="entry name" value="PAS-like_dom_sf"/>
</dbReference>
<dbReference type="InterPro" id="IPR001610">
    <property type="entry name" value="PAC"/>
</dbReference>
<name>A0ABT0GK22_9GAMM</name>
<evidence type="ECO:0000259" key="3">
    <source>
        <dbReference type="PROSITE" id="PS50883"/>
    </source>
</evidence>
<dbReference type="NCBIfam" id="TIGR00229">
    <property type="entry name" value="sensory_box"/>
    <property type="match status" value="4"/>
</dbReference>
<evidence type="ECO:0000313" key="6">
    <source>
        <dbReference type="Proteomes" id="UP001431449"/>
    </source>
</evidence>
<reference evidence="5" key="1">
    <citation type="submission" date="2022-04" db="EMBL/GenBank/DDBJ databases">
        <title>Lysobacter sp. CAU 1642 isolated from sea sand.</title>
        <authorList>
            <person name="Kim W."/>
        </authorList>
    </citation>
    <scope>NUCLEOTIDE SEQUENCE</scope>
    <source>
        <strain evidence="5">CAU 1642</strain>
    </source>
</reference>
<dbReference type="InterPro" id="IPR000160">
    <property type="entry name" value="GGDEF_dom"/>
</dbReference>
<feature type="domain" description="PAC" evidence="2">
    <location>
        <begin position="560"/>
        <end position="610"/>
    </location>
</feature>
<dbReference type="CDD" id="cd01949">
    <property type="entry name" value="GGDEF"/>
    <property type="match status" value="1"/>
</dbReference>
<dbReference type="SMART" id="SM00267">
    <property type="entry name" value="GGDEF"/>
    <property type="match status" value="1"/>
</dbReference>
<accession>A0ABT0GK22</accession>
<evidence type="ECO:0000259" key="4">
    <source>
        <dbReference type="PROSITE" id="PS50887"/>
    </source>
</evidence>
<dbReference type="SMART" id="SM00052">
    <property type="entry name" value="EAL"/>
    <property type="match status" value="1"/>
</dbReference>
<proteinExistence type="predicted"/>
<feature type="domain" description="PAS" evidence="1">
    <location>
        <begin position="487"/>
        <end position="556"/>
    </location>
</feature>
<keyword evidence="6" id="KW-1185">Reference proteome</keyword>
<dbReference type="PROSITE" id="PS50113">
    <property type="entry name" value="PAC"/>
    <property type="match status" value="2"/>
</dbReference>
<organism evidence="5 6">
    <name type="scientific">Pseudomarimonas salicorniae</name>
    <dbReference type="NCBI Taxonomy" id="2933270"/>
    <lineage>
        <taxon>Bacteria</taxon>
        <taxon>Pseudomonadati</taxon>
        <taxon>Pseudomonadota</taxon>
        <taxon>Gammaproteobacteria</taxon>
        <taxon>Lysobacterales</taxon>
        <taxon>Lysobacteraceae</taxon>
        <taxon>Pseudomarimonas</taxon>
    </lineage>
</organism>
<dbReference type="CDD" id="cd00130">
    <property type="entry name" value="PAS"/>
    <property type="match status" value="4"/>
</dbReference>
<dbReference type="InterPro" id="IPR035919">
    <property type="entry name" value="EAL_sf"/>
</dbReference>
<evidence type="ECO:0000259" key="2">
    <source>
        <dbReference type="PROSITE" id="PS50113"/>
    </source>
</evidence>
<evidence type="ECO:0000313" key="5">
    <source>
        <dbReference type="EMBL" id="MCK7594894.1"/>
    </source>
</evidence>
<dbReference type="SUPFAM" id="SSF55785">
    <property type="entry name" value="PYP-like sensor domain (PAS domain)"/>
    <property type="match status" value="4"/>
</dbReference>
<gene>
    <name evidence="5" type="ORF">M0G41_14585</name>
</gene>
<dbReference type="RefSeq" id="WP_248210579.1">
    <property type="nucleotide sequence ID" value="NZ_JALNMH010000012.1"/>
</dbReference>
<dbReference type="PROSITE" id="PS50112">
    <property type="entry name" value="PAS"/>
    <property type="match status" value="4"/>
</dbReference>
<dbReference type="Proteomes" id="UP001431449">
    <property type="component" value="Unassembled WGS sequence"/>
</dbReference>
<feature type="domain" description="GGDEF" evidence="4">
    <location>
        <begin position="643"/>
        <end position="776"/>
    </location>
</feature>
<feature type="domain" description="PAS" evidence="1">
    <location>
        <begin position="19"/>
        <end position="50"/>
    </location>
</feature>
<dbReference type="Gene3D" id="3.30.70.270">
    <property type="match status" value="1"/>
</dbReference>
<protein>
    <submittedName>
        <fullName evidence="5">EAL domain-containing protein</fullName>
    </submittedName>
</protein>
<feature type="domain" description="PAC" evidence="2">
    <location>
        <begin position="435"/>
        <end position="486"/>
    </location>
</feature>
<evidence type="ECO:0000259" key="1">
    <source>
        <dbReference type="PROSITE" id="PS50112"/>
    </source>
</evidence>
<dbReference type="PANTHER" id="PTHR44757">
    <property type="entry name" value="DIGUANYLATE CYCLASE DGCP"/>
    <property type="match status" value="1"/>
</dbReference>
<dbReference type="Pfam" id="PF00989">
    <property type="entry name" value="PAS"/>
    <property type="match status" value="4"/>
</dbReference>
<dbReference type="InterPro" id="IPR043128">
    <property type="entry name" value="Rev_trsase/Diguanyl_cyclase"/>
</dbReference>
<dbReference type="CDD" id="cd01948">
    <property type="entry name" value="EAL"/>
    <property type="match status" value="1"/>
</dbReference>
<dbReference type="InterPro" id="IPR000700">
    <property type="entry name" value="PAS-assoc_C"/>
</dbReference>
<dbReference type="Gene3D" id="3.30.450.20">
    <property type="entry name" value="PAS domain"/>
    <property type="match status" value="4"/>
</dbReference>
<dbReference type="SUPFAM" id="SSF55073">
    <property type="entry name" value="Nucleotide cyclase"/>
    <property type="match status" value="1"/>
</dbReference>
<dbReference type="PANTHER" id="PTHR44757:SF2">
    <property type="entry name" value="BIOFILM ARCHITECTURE MAINTENANCE PROTEIN MBAA"/>
    <property type="match status" value="1"/>
</dbReference>
<dbReference type="InterPro" id="IPR000014">
    <property type="entry name" value="PAS"/>
</dbReference>
<feature type="domain" description="PAS" evidence="1">
    <location>
        <begin position="361"/>
        <end position="402"/>
    </location>
</feature>
<dbReference type="InterPro" id="IPR001633">
    <property type="entry name" value="EAL_dom"/>
</dbReference>
<dbReference type="Gene3D" id="3.20.20.450">
    <property type="entry name" value="EAL domain"/>
    <property type="match status" value="1"/>
</dbReference>
<dbReference type="PROSITE" id="PS50887">
    <property type="entry name" value="GGDEF"/>
    <property type="match status" value="1"/>
</dbReference>
<dbReference type="PROSITE" id="PS50883">
    <property type="entry name" value="EAL"/>
    <property type="match status" value="1"/>
</dbReference>
<feature type="domain" description="EAL" evidence="3">
    <location>
        <begin position="785"/>
        <end position="1041"/>
    </location>
</feature>
<dbReference type="Pfam" id="PF00990">
    <property type="entry name" value="GGDEF"/>
    <property type="match status" value="1"/>
</dbReference>
<dbReference type="EMBL" id="JALNMH010000012">
    <property type="protein sequence ID" value="MCK7594894.1"/>
    <property type="molecule type" value="Genomic_DNA"/>
</dbReference>
<dbReference type="InterPro" id="IPR013767">
    <property type="entry name" value="PAS_fold"/>
</dbReference>
<feature type="domain" description="PAS" evidence="1">
    <location>
        <begin position="258"/>
        <end position="293"/>
    </location>
</feature>
<dbReference type="SUPFAM" id="SSF141868">
    <property type="entry name" value="EAL domain-like"/>
    <property type="match status" value="1"/>
</dbReference>
<comment type="caution">
    <text evidence="5">The sequence shown here is derived from an EMBL/GenBank/DDBJ whole genome shotgun (WGS) entry which is preliminary data.</text>
</comment>
<sequence>MIAPSELIAAFRDARAAVLLVRAEDGTLLGLNPAAELLLGWSAAEATGRSPQQLSLWPDVSSRARLWRDIGASGSARGVALSLRRRDGRLLALRLDCESLSTREGIGLLCLLTPDRGEARSDHASALTRRGGLWFRCDAQGGISEVSELLRRLLAGNAEVAVADVVRHRDEPGFLRRLDTLRHPGDTHVERCALRAGDGRIIWVDERLQRVNAQGDMLASLRDVTLQVEQAEALRQERALFKVLVDNCRDGVFLIQHGKVVFANAAQADMLRRPLEQLVGTEYMTLVHPEDREAQLDRKQARESGSTDAQRYRIRLIRGDGSVAVFEVNADAVWYEGALASSGVMRDITEESARQAAVAAAEKRYRELFESAPVGLFKSALDGRVIEVNPALVRLLGFHDAEEFYSAGLRSADLYADPGARGDLLALLQRDGRVEEHELCLRARDGSPRWVRVNVRRFDQPGGEPEFAGSVQDISQRRKAELRVQSSERMYRALVEHAQVGVFVSDGERFTYVNHTLCRLLEASEQELLARTVAEWRAPDHAADCAAAWRRLLRGESEGEELESCYLRPRGSRVWVTESVGRVEIDGRQMLTGTLRDISRQREVERRLRYYATHDPLTGLPNRLDFQQRLDELIHDARQRGEHDYAVLFLDLDGFKLINDSLGHAAGDRLLVGLAGKVTDLLGGQALVARYGGDEFTILPYGRCDRVRAIEIAQRVCDLFETPIVMGDDEAFSSASVGVVLGSPAYVEASQVLRDADTAMYRAKAAGKSGFAMFDEAMHAEARQRFELEVAMRAGLERGEFEVHFQPIVELASRRVVACEALIRWRHPERGLLLPGEFLQVAEESALILRIDSLALEQSCRALRQWHERGLADEAFRLNVNVNDRQVTSTAFPDELRDVLRRAHLDPGVLRLEITESVFRNGRHRATSLLQALKQVGVQLVVDDFGIGYSSLDSFAAAPFDALKIDRGFVEDLASNARHRAIVRTVIGFGVDLGLNLTAEGIEEEEQERFLLAAGCGHGQGFRYGKAVPAAEFERLLAGQQRAA</sequence>
<dbReference type="SMART" id="SM00091">
    <property type="entry name" value="PAS"/>
    <property type="match status" value="4"/>
</dbReference>
<dbReference type="InterPro" id="IPR052155">
    <property type="entry name" value="Biofilm_reg_signaling"/>
</dbReference>
<dbReference type="Pfam" id="PF00563">
    <property type="entry name" value="EAL"/>
    <property type="match status" value="1"/>
</dbReference>
<dbReference type="SMART" id="SM00086">
    <property type="entry name" value="PAC"/>
    <property type="match status" value="3"/>
</dbReference>